<proteinExistence type="predicted"/>
<dbReference type="GO" id="GO:0030170">
    <property type="term" value="F:pyridoxal phosphate binding"/>
    <property type="evidence" value="ECO:0007669"/>
    <property type="project" value="InterPro"/>
</dbReference>
<dbReference type="GO" id="GO:0003824">
    <property type="term" value="F:catalytic activity"/>
    <property type="evidence" value="ECO:0007669"/>
    <property type="project" value="InterPro"/>
</dbReference>
<dbReference type="InterPro" id="IPR011037">
    <property type="entry name" value="Pyrv_Knase-like_insert_dom_sf"/>
</dbReference>
<protein>
    <recommendedName>
        <fullName evidence="1">MOSC domain-containing protein</fullName>
    </recommendedName>
</protein>
<reference evidence="2 3" key="1">
    <citation type="submission" date="2014-12" db="EMBL/GenBank/DDBJ databases">
        <title>Isolation of bacteria from lake water.</title>
        <authorList>
            <person name="Sheng K.-Y."/>
            <person name="Chin P.-S."/>
            <person name="Chan K.-G."/>
            <person name="Tan G.S."/>
        </authorList>
    </citation>
    <scope>NUCLEOTIDE SEQUENCE [LARGE SCALE GENOMIC DNA]</scope>
    <source>
        <strain evidence="2 3">KY4</strain>
    </source>
</reference>
<accession>A0A0D7K7H5</accession>
<dbReference type="AlphaFoldDB" id="A0A0D7K7H5"/>
<dbReference type="EMBL" id="JXYQ01000043">
    <property type="protein sequence ID" value="KJA09954.1"/>
    <property type="molecule type" value="Genomic_DNA"/>
</dbReference>
<dbReference type="Gene3D" id="2.40.33.20">
    <property type="entry name" value="PK beta-barrel domain-like"/>
    <property type="match status" value="1"/>
</dbReference>
<dbReference type="PANTHER" id="PTHR30212:SF2">
    <property type="entry name" value="PROTEIN YIIM"/>
    <property type="match status" value="1"/>
</dbReference>
<evidence type="ECO:0000313" key="3">
    <source>
        <dbReference type="Proteomes" id="UP000032566"/>
    </source>
</evidence>
<sequence length="228" mass="24527">MTPASPHILQVLTGNVAPLGAAGKTSAIAKQPVAGPAVIGPLGLQGDAQADLRVHGGPDKAVHLYAWAHYAAWRAELGDAPVLQAPGAFGENLAVAALDEAGVCIGDRWRAGSAVLEVTQGRQPCWKLNLRFGVPDMSARVQNTLRAGWYCRTLQAGVVQAGDALELLERPRPGWTVQRLLALIRDRECHPAVLNDVLTLPLPPSWHKLFTRRRDEGQAEDWSARLRG</sequence>
<dbReference type="PROSITE" id="PS51340">
    <property type="entry name" value="MOSC"/>
    <property type="match status" value="1"/>
</dbReference>
<gene>
    <name evidence="2" type="ORF">RP29_13445</name>
</gene>
<evidence type="ECO:0000259" key="1">
    <source>
        <dbReference type="PROSITE" id="PS51340"/>
    </source>
</evidence>
<dbReference type="STRING" id="80878.RP29_13445"/>
<name>A0A0D7K7H5_9BURK</name>
<dbReference type="OrthoDB" id="9786134at2"/>
<dbReference type="PATRIC" id="fig|80878.5.peg.2465"/>
<feature type="domain" description="MOSC" evidence="1">
    <location>
        <begin position="31"/>
        <end position="168"/>
    </location>
</feature>
<dbReference type="RefSeq" id="WP_044399322.1">
    <property type="nucleotide sequence ID" value="NZ_JXYQ01000043.1"/>
</dbReference>
<dbReference type="InterPro" id="IPR052353">
    <property type="entry name" value="Benzoxazolinone_Detox_Enz"/>
</dbReference>
<dbReference type="PANTHER" id="PTHR30212">
    <property type="entry name" value="PROTEIN YIIM"/>
    <property type="match status" value="1"/>
</dbReference>
<dbReference type="Pfam" id="PF03473">
    <property type="entry name" value="MOSC"/>
    <property type="match status" value="1"/>
</dbReference>
<comment type="caution">
    <text evidence="2">The sequence shown here is derived from an EMBL/GenBank/DDBJ whole genome shotgun (WGS) entry which is preliminary data.</text>
</comment>
<dbReference type="GO" id="GO:0030151">
    <property type="term" value="F:molybdenum ion binding"/>
    <property type="evidence" value="ECO:0007669"/>
    <property type="project" value="InterPro"/>
</dbReference>
<evidence type="ECO:0000313" key="2">
    <source>
        <dbReference type="EMBL" id="KJA09954.1"/>
    </source>
</evidence>
<dbReference type="InterPro" id="IPR005302">
    <property type="entry name" value="MoCF_Sase_C"/>
</dbReference>
<dbReference type="SUPFAM" id="SSF50800">
    <property type="entry name" value="PK beta-barrel domain-like"/>
    <property type="match status" value="1"/>
</dbReference>
<keyword evidence="3" id="KW-1185">Reference proteome</keyword>
<organism evidence="2 3">
    <name type="scientific">Acidovorax temperans</name>
    <dbReference type="NCBI Taxonomy" id="80878"/>
    <lineage>
        <taxon>Bacteria</taxon>
        <taxon>Pseudomonadati</taxon>
        <taxon>Pseudomonadota</taxon>
        <taxon>Betaproteobacteria</taxon>
        <taxon>Burkholderiales</taxon>
        <taxon>Comamonadaceae</taxon>
        <taxon>Acidovorax</taxon>
    </lineage>
</organism>
<dbReference type="Proteomes" id="UP000032566">
    <property type="component" value="Unassembled WGS sequence"/>
</dbReference>